<dbReference type="AlphaFoldDB" id="A0AAE8VSS4"/>
<evidence type="ECO:0000256" key="1">
    <source>
        <dbReference type="ARBA" id="ARBA00022801"/>
    </source>
</evidence>
<dbReference type="Gene3D" id="3.30.565.10">
    <property type="entry name" value="Histidine kinase-like ATPase, C-terminal domain"/>
    <property type="match status" value="1"/>
</dbReference>
<dbReference type="Gene3D" id="3.30.450.20">
    <property type="entry name" value="PAS domain"/>
    <property type="match status" value="2"/>
</dbReference>
<dbReference type="PANTHER" id="PTHR43156">
    <property type="entry name" value="STAGE II SPORULATION PROTEIN E-RELATED"/>
    <property type="match status" value="1"/>
</dbReference>
<dbReference type="PANTHER" id="PTHR43156:SF2">
    <property type="entry name" value="STAGE II SPORULATION PROTEIN E"/>
    <property type="match status" value="1"/>
</dbReference>
<keyword evidence="1" id="KW-0378">Hydrolase</keyword>
<dbReference type="SMART" id="SM00331">
    <property type="entry name" value="PP2C_SIG"/>
    <property type="match status" value="1"/>
</dbReference>
<dbReference type="Gene3D" id="3.60.40.10">
    <property type="entry name" value="PPM-type phosphatase domain"/>
    <property type="match status" value="1"/>
</dbReference>
<dbReference type="SMART" id="SM00091">
    <property type="entry name" value="PAS"/>
    <property type="match status" value="2"/>
</dbReference>
<dbReference type="InterPro" id="IPR029016">
    <property type="entry name" value="GAF-like_dom_sf"/>
</dbReference>
<dbReference type="Gene3D" id="3.30.450.40">
    <property type="match status" value="1"/>
</dbReference>
<dbReference type="InterPro" id="IPR001932">
    <property type="entry name" value="PPM-type_phosphatase-like_dom"/>
</dbReference>
<dbReference type="InterPro" id="IPR000014">
    <property type="entry name" value="PAS"/>
</dbReference>
<dbReference type="Pfam" id="PF00989">
    <property type="entry name" value="PAS"/>
    <property type="match status" value="1"/>
</dbReference>
<dbReference type="InterPro" id="IPR036457">
    <property type="entry name" value="PPM-type-like_dom_sf"/>
</dbReference>
<protein>
    <submittedName>
        <fullName evidence="3">PAS domain S-box protein</fullName>
    </submittedName>
</protein>
<evidence type="ECO:0000313" key="4">
    <source>
        <dbReference type="Proteomes" id="UP000318720"/>
    </source>
</evidence>
<dbReference type="InterPro" id="IPR035965">
    <property type="entry name" value="PAS-like_dom_sf"/>
</dbReference>
<organism evidence="3 4">
    <name type="scientific">Streptomyces ipomoeae</name>
    <dbReference type="NCBI Taxonomy" id="103232"/>
    <lineage>
        <taxon>Bacteria</taxon>
        <taxon>Bacillati</taxon>
        <taxon>Actinomycetota</taxon>
        <taxon>Actinomycetes</taxon>
        <taxon>Kitasatosporales</taxon>
        <taxon>Streptomycetaceae</taxon>
        <taxon>Streptomyces</taxon>
    </lineage>
</organism>
<dbReference type="Pfam" id="PF07228">
    <property type="entry name" value="SpoIIE"/>
    <property type="match status" value="1"/>
</dbReference>
<name>A0AAE8VSS4_9ACTN</name>
<dbReference type="InterPro" id="IPR003594">
    <property type="entry name" value="HATPase_dom"/>
</dbReference>
<gene>
    <name evidence="3" type="ORF">Sipo8835_45495</name>
</gene>
<dbReference type="GO" id="GO:0016791">
    <property type="term" value="F:phosphatase activity"/>
    <property type="evidence" value="ECO:0007669"/>
    <property type="project" value="TreeGrafter"/>
</dbReference>
<dbReference type="InterPro" id="IPR013656">
    <property type="entry name" value="PAS_4"/>
</dbReference>
<dbReference type="InterPro" id="IPR052016">
    <property type="entry name" value="Bact_Sigma-Reg"/>
</dbReference>
<dbReference type="Pfam" id="PF08448">
    <property type="entry name" value="PAS_4"/>
    <property type="match status" value="1"/>
</dbReference>
<accession>A0AAE8VSS4</accession>
<dbReference type="NCBIfam" id="TIGR00229">
    <property type="entry name" value="sensory_box"/>
    <property type="match status" value="1"/>
</dbReference>
<dbReference type="CDD" id="cd16936">
    <property type="entry name" value="HATPase_RsbW-like"/>
    <property type="match status" value="1"/>
</dbReference>
<dbReference type="GO" id="GO:0006355">
    <property type="term" value="P:regulation of DNA-templated transcription"/>
    <property type="evidence" value="ECO:0007669"/>
    <property type="project" value="InterPro"/>
</dbReference>
<dbReference type="PROSITE" id="PS50112">
    <property type="entry name" value="PAS"/>
    <property type="match status" value="1"/>
</dbReference>
<dbReference type="CDD" id="cd00130">
    <property type="entry name" value="PAS"/>
    <property type="match status" value="1"/>
</dbReference>
<reference evidence="3 4" key="1">
    <citation type="submission" date="2019-03" db="EMBL/GenBank/DDBJ databases">
        <title>Comparative genomic analyses of the sweetpotato soil rot pathogen, Streptomyces ipomoeae.</title>
        <authorList>
            <person name="Ruschel Soares N."/>
            <person name="Badger J.H."/>
            <person name="Huguet-Tapia J.C."/>
            <person name="Clark C.A."/>
            <person name="Pettis G.S."/>
        </authorList>
    </citation>
    <scope>NUCLEOTIDE SEQUENCE [LARGE SCALE GENOMIC DNA]</scope>
    <source>
        <strain evidence="3 4">88-35</strain>
    </source>
</reference>
<feature type="domain" description="PAS" evidence="2">
    <location>
        <begin position="35"/>
        <end position="73"/>
    </location>
</feature>
<evidence type="ECO:0000313" key="3">
    <source>
        <dbReference type="EMBL" id="TQE15417.1"/>
    </source>
</evidence>
<dbReference type="InterPro" id="IPR036890">
    <property type="entry name" value="HATPase_C_sf"/>
</dbReference>
<evidence type="ECO:0000259" key="2">
    <source>
        <dbReference type="PROSITE" id="PS50112"/>
    </source>
</evidence>
<dbReference type="Proteomes" id="UP000318720">
    <property type="component" value="Unassembled WGS sequence"/>
</dbReference>
<comment type="caution">
    <text evidence="3">The sequence shown here is derived from an EMBL/GenBank/DDBJ whole genome shotgun (WGS) entry which is preliminary data.</text>
</comment>
<dbReference type="InterPro" id="IPR013767">
    <property type="entry name" value="PAS_fold"/>
</dbReference>
<proteinExistence type="predicted"/>
<dbReference type="FunFam" id="3.30.565.10:FF:000028">
    <property type="entry name" value="PAS sensor protein"/>
    <property type="match status" value="1"/>
</dbReference>
<sequence length="819" mass="87566">MPGAGGSLAARDTHPWQASMTALVPAAQFAHDNPFDTVTAAIAVLDHRETVVGWNTSAEQQFGFSAAEVLGRSARELLADVDALESDGNVPGLIGLVPQDGGLSADRARQPGHTEIRNLRRRDGGTVPTALRVSRLDHRDLGALWLVLLIPADRLQHWMTAQSVLDGLVTRSSIILTVYGPDARVAWINGAQQEQIGFTPAQTQGRYVSDLLPQGEVITPGYLGPLEDVIAEVFRTSTPVTDLHYRSPTPADPAHQRVWSNSYFRLEDSDGHPLGVCEAAFDITSRYEARQRLALLSRASSIGRTLDATRTAQELAEVVVPGFADEVRVELADSVLLGEDLPAGPAAQPAPLRCVAQRDTADVDTPVPQYASGPTEGQRRLVLSLRSGDTLLGRATFTRLAPRDPFAPEDRDLAGELVSRAAVCITNAWRFAREHATALALQHALLPHRLPQPASVGIAHHYEPAAGQAGVGGDWYDVVPLSGARVGLVVGDVAGHGLRATATMGRLRTTVRALAALDLDPGELLTRLDDLVAQARIGIHPEDGDPAEDPALGTRCLYAVYDPASQVCSTASAGHLTPVVVAPDGSAHHVAVPVGPPLGIADLPFESAEVRLAPGSMLALFTDGLVNDEYGDIEAGVADLCRVLQRRGITPAEACQAIADRRSRDRAQDDATLLLVRVQALTKDSMAAWTIPAEPAEVARARALCLRQLSAWDLDEVGFVVELIVSELVTNAIRYGGAPLCLRLLRDGNRVLICEVSDSGHTSPHLRRAGLDDEGGRGLYLVAQLTARWGTRYTRDGKTIWTEVRLGSAPPSQSRPEAA</sequence>
<dbReference type="SUPFAM" id="SSF55874">
    <property type="entry name" value="ATPase domain of HSP90 chaperone/DNA topoisomerase II/histidine kinase"/>
    <property type="match status" value="1"/>
</dbReference>
<dbReference type="SUPFAM" id="SSF55785">
    <property type="entry name" value="PYP-like sensor domain (PAS domain)"/>
    <property type="match status" value="2"/>
</dbReference>
<dbReference type="SUPFAM" id="SSF81606">
    <property type="entry name" value="PP2C-like"/>
    <property type="match status" value="1"/>
</dbReference>
<dbReference type="EMBL" id="SPAZ01000369">
    <property type="protein sequence ID" value="TQE15417.1"/>
    <property type="molecule type" value="Genomic_DNA"/>
</dbReference>
<dbReference type="Pfam" id="PF13581">
    <property type="entry name" value="HATPase_c_2"/>
    <property type="match status" value="1"/>
</dbReference>